<dbReference type="EMBL" id="FOYZ01000004">
    <property type="protein sequence ID" value="SFR72436.1"/>
    <property type="molecule type" value="Genomic_DNA"/>
</dbReference>
<evidence type="ECO:0000313" key="4">
    <source>
        <dbReference type="EMBL" id="SFR72436.1"/>
    </source>
</evidence>
<dbReference type="InterPro" id="IPR013114">
    <property type="entry name" value="FabA_FabZ"/>
</dbReference>
<keyword evidence="5" id="KW-1185">Reference proteome</keyword>
<evidence type="ECO:0000259" key="3">
    <source>
        <dbReference type="Pfam" id="PF22818"/>
    </source>
</evidence>
<proteinExistence type="inferred from homology"/>
<evidence type="ECO:0000256" key="1">
    <source>
        <dbReference type="ARBA" id="ARBA00009174"/>
    </source>
</evidence>
<dbReference type="AlphaFoldDB" id="A0A1I6J0C6"/>
<dbReference type="InterPro" id="IPR029069">
    <property type="entry name" value="HotDog_dom_sf"/>
</dbReference>
<protein>
    <submittedName>
        <fullName evidence="4">3-hydroxyacyl-[acyl-carrier-protein] dehydratase</fullName>
    </submittedName>
</protein>
<dbReference type="STRING" id="37658.SAMN05661086_01314"/>
<evidence type="ECO:0000256" key="2">
    <source>
        <dbReference type="ARBA" id="ARBA00023239"/>
    </source>
</evidence>
<gene>
    <name evidence="4" type="ORF">SAMN05661086_01314</name>
</gene>
<feature type="domain" description="ApeI dehydratase-like" evidence="3">
    <location>
        <begin position="29"/>
        <end position="115"/>
    </location>
</feature>
<dbReference type="CDD" id="cd01288">
    <property type="entry name" value="FabZ"/>
    <property type="match status" value="1"/>
</dbReference>
<dbReference type="PANTHER" id="PTHR30272">
    <property type="entry name" value="3-HYDROXYACYL-[ACYL-CARRIER-PROTEIN] DEHYDRATASE"/>
    <property type="match status" value="1"/>
</dbReference>
<dbReference type="Gene3D" id="3.10.129.10">
    <property type="entry name" value="Hotdog Thioesterase"/>
    <property type="match status" value="1"/>
</dbReference>
<dbReference type="Proteomes" id="UP000199659">
    <property type="component" value="Unassembled WGS sequence"/>
</dbReference>
<dbReference type="PANTHER" id="PTHR30272:SF1">
    <property type="entry name" value="3-HYDROXYACYL-[ACYL-CARRIER-PROTEIN] DEHYDRATASE"/>
    <property type="match status" value="1"/>
</dbReference>
<dbReference type="SUPFAM" id="SSF54637">
    <property type="entry name" value="Thioesterase/thiol ester dehydrase-isomerase"/>
    <property type="match status" value="1"/>
</dbReference>
<evidence type="ECO:0000313" key="5">
    <source>
        <dbReference type="Proteomes" id="UP000199659"/>
    </source>
</evidence>
<reference evidence="4 5" key="1">
    <citation type="submission" date="2016-10" db="EMBL/GenBank/DDBJ databases">
        <authorList>
            <person name="de Groot N.N."/>
        </authorList>
    </citation>
    <scope>NUCLEOTIDE SEQUENCE [LARGE SCALE GENOMIC DNA]</scope>
    <source>
        <strain evidence="4 5">743A</strain>
    </source>
</reference>
<name>A0A1I6J0C6_9FIRM</name>
<dbReference type="RefSeq" id="WP_177214586.1">
    <property type="nucleotide sequence ID" value="NZ_FOYZ01000004.1"/>
</dbReference>
<dbReference type="InterPro" id="IPR054545">
    <property type="entry name" value="ApeI-like"/>
</dbReference>
<accession>A0A1I6J0C6</accession>
<sequence length="141" mass="15468">MFNQAEIKEILPHRSPILLVDQVYQLIPENSIEAGIFLEPSWDIFQGHFPGQPVLPGIYITECLAQTASILLLTIPGNQGKLPLLSCVSKMRYLRLAVPSDTLVLNAELVTNGGNDVYDCKVTAYLKDETAASGLITLTLK</sequence>
<comment type="similarity">
    <text evidence="1">Belongs to the thioester dehydratase family. FabZ subfamily.</text>
</comment>
<dbReference type="Pfam" id="PF22818">
    <property type="entry name" value="ApeI-like"/>
    <property type="match status" value="1"/>
</dbReference>
<organism evidence="4 5">
    <name type="scientific">Anaeromicropila populeti</name>
    <dbReference type="NCBI Taxonomy" id="37658"/>
    <lineage>
        <taxon>Bacteria</taxon>
        <taxon>Bacillati</taxon>
        <taxon>Bacillota</taxon>
        <taxon>Clostridia</taxon>
        <taxon>Lachnospirales</taxon>
        <taxon>Lachnospiraceae</taxon>
        <taxon>Anaeromicropila</taxon>
    </lineage>
</organism>
<keyword evidence="2" id="KW-0456">Lyase</keyword>
<dbReference type="GO" id="GO:0016829">
    <property type="term" value="F:lyase activity"/>
    <property type="evidence" value="ECO:0007669"/>
    <property type="project" value="UniProtKB-KW"/>
</dbReference>